<evidence type="ECO:0000256" key="1">
    <source>
        <dbReference type="ARBA" id="ARBA00004324"/>
    </source>
</evidence>
<evidence type="ECO:0000259" key="10">
    <source>
        <dbReference type="Pfam" id="PF16507"/>
    </source>
</evidence>
<dbReference type="Pfam" id="PF23096">
    <property type="entry name" value="HEAT_PSME4"/>
    <property type="match status" value="1"/>
</dbReference>
<dbReference type="InterPro" id="IPR032430">
    <property type="entry name" value="Blm10_mid"/>
</dbReference>
<dbReference type="Gene3D" id="1.25.10.10">
    <property type="entry name" value="Leucine-rich Repeat Variant"/>
    <property type="match status" value="1"/>
</dbReference>
<dbReference type="STRING" id="1330018.A0A167RI74"/>
<dbReference type="GO" id="GO:0006281">
    <property type="term" value="P:DNA repair"/>
    <property type="evidence" value="ECO:0007669"/>
    <property type="project" value="UniProtKB-KW"/>
</dbReference>
<evidence type="ECO:0000256" key="5">
    <source>
        <dbReference type="ARBA" id="ARBA00022737"/>
    </source>
</evidence>
<dbReference type="GO" id="GO:0010499">
    <property type="term" value="P:proteasomal ubiquitin-independent protein catabolic process"/>
    <property type="evidence" value="ECO:0007669"/>
    <property type="project" value="TreeGrafter"/>
</dbReference>
<dbReference type="EMBL" id="KV417268">
    <property type="protein sequence ID" value="KZP00936.1"/>
    <property type="molecule type" value="Genomic_DNA"/>
</dbReference>
<accession>A0A167RI74</accession>
<feature type="domain" description="Proteasome activator complex subunit 4 C-terminal" evidence="9">
    <location>
        <begin position="1784"/>
        <end position="1868"/>
    </location>
</feature>
<keyword evidence="5" id="KW-0677">Repeat</keyword>
<keyword evidence="7" id="KW-0234">DNA repair</keyword>
<dbReference type="InterPro" id="IPR035309">
    <property type="entry name" value="PSME4"/>
</dbReference>
<organism evidence="12 13">
    <name type="scientific">Calocera viscosa (strain TUFC12733)</name>
    <dbReference type="NCBI Taxonomy" id="1330018"/>
    <lineage>
        <taxon>Eukaryota</taxon>
        <taxon>Fungi</taxon>
        <taxon>Dikarya</taxon>
        <taxon>Basidiomycota</taxon>
        <taxon>Agaricomycotina</taxon>
        <taxon>Dacrymycetes</taxon>
        <taxon>Dacrymycetales</taxon>
        <taxon>Dacrymycetaceae</taxon>
        <taxon>Calocera</taxon>
    </lineage>
</organism>
<proteinExistence type="inferred from homology"/>
<reference evidence="12 13" key="1">
    <citation type="journal article" date="2016" name="Mol. Biol. Evol.">
        <title>Comparative Genomics of Early-Diverging Mushroom-Forming Fungi Provides Insights into the Origins of Lignocellulose Decay Capabilities.</title>
        <authorList>
            <person name="Nagy L.G."/>
            <person name="Riley R."/>
            <person name="Tritt A."/>
            <person name="Adam C."/>
            <person name="Daum C."/>
            <person name="Floudas D."/>
            <person name="Sun H."/>
            <person name="Yadav J.S."/>
            <person name="Pangilinan J."/>
            <person name="Larsson K.H."/>
            <person name="Matsuura K."/>
            <person name="Barry K."/>
            <person name="Labutti K."/>
            <person name="Kuo R."/>
            <person name="Ohm R.A."/>
            <person name="Bhattacharya S.S."/>
            <person name="Shirouzu T."/>
            <person name="Yoshinaga Y."/>
            <person name="Martin F.M."/>
            <person name="Grigoriev I.V."/>
            <person name="Hibbett D.S."/>
        </authorList>
    </citation>
    <scope>NUCLEOTIDE SEQUENCE [LARGE SCALE GENOMIC DNA]</scope>
    <source>
        <strain evidence="12 13">TUFC12733</strain>
    </source>
</reference>
<dbReference type="Proteomes" id="UP000076738">
    <property type="component" value="Unassembled WGS sequence"/>
</dbReference>
<dbReference type="GO" id="GO:0016607">
    <property type="term" value="C:nuclear speck"/>
    <property type="evidence" value="ECO:0007669"/>
    <property type="project" value="UniProtKB-SubCell"/>
</dbReference>
<evidence type="ECO:0000313" key="13">
    <source>
        <dbReference type="Proteomes" id="UP000076738"/>
    </source>
</evidence>
<dbReference type="GO" id="GO:0005829">
    <property type="term" value="C:cytosol"/>
    <property type="evidence" value="ECO:0007669"/>
    <property type="project" value="TreeGrafter"/>
</dbReference>
<dbReference type="OrthoDB" id="17907at2759"/>
<dbReference type="PANTHER" id="PTHR32170">
    <property type="entry name" value="PROTEASOME ACTIVATOR COMPLEX SUBUNIT 4"/>
    <property type="match status" value="1"/>
</dbReference>
<dbReference type="Pfam" id="PF11919">
    <property type="entry name" value="PSME4_C"/>
    <property type="match status" value="1"/>
</dbReference>
<dbReference type="SUPFAM" id="SSF48371">
    <property type="entry name" value="ARM repeat"/>
    <property type="match status" value="2"/>
</dbReference>
<keyword evidence="8" id="KW-0539">Nucleus</keyword>
<dbReference type="PANTHER" id="PTHR32170:SF3">
    <property type="entry name" value="PROTEASOME ACTIVATOR COMPLEX SUBUNIT 4"/>
    <property type="match status" value="1"/>
</dbReference>
<evidence type="ECO:0000256" key="4">
    <source>
        <dbReference type="ARBA" id="ARBA00022490"/>
    </source>
</evidence>
<dbReference type="GO" id="GO:0070628">
    <property type="term" value="F:proteasome binding"/>
    <property type="evidence" value="ECO:0007669"/>
    <property type="project" value="InterPro"/>
</dbReference>
<dbReference type="GO" id="GO:0016504">
    <property type="term" value="F:peptidase activator activity"/>
    <property type="evidence" value="ECO:0007669"/>
    <property type="project" value="InterPro"/>
</dbReference>
<evidence type="ECO:0000259" key="9">
    <source>
        <dbReference type="Pfam" id="PF11919"/>
    </source>
</evidence>
<evidence type="ECO:0000259" key="11">
    <source>
        <dbReference type="Pfam" id="PF23096"/>
    </source>
</evidence>
<dbReference type="InterPro" id="IPR055455">
    <property type="entry name" value="HEAT_PSME4"/>
</dbReference>
<dbReference type="InterPro" id="IPR021843">
    <property type="entry name" value="PSME4_C"/>
</dbReference>
<comment type="similarity">
    <text evidence="3">Belongs to the BLM10 family.</text>
</comment>
<evidence type="ECO:0000256" key="8">
    <source>
        <dbReference type="ARBA" id="ARBA00023242"/>
    </source>
</evidence>
<protein>
    <submittedName>
        <fullName evidence="12">ARM repeat-containing protein</fullName>
    </submittedName>
</protein>
<evidence type="ECO:0000313" key="12">
    <source>
        <dbReference type="EMBL" id="KZP00936.1"/>
    </source>
</evidence>
<feature type="domain" description="Proteasome activator complex subunit 4-like HEAT repeat-like" evidence="11">
    <location>
        <begin position="1343"/>
        <end position="1469"/>
    </location>
</feature>
<evidence type="ECO:0000256" key="6">
    <source>
        <dbReference type="ARBA" id="ARBA00022763"/>
    </source>
</evidence>
<comment type="subcellular location">
    <subcellularLocation>
        <location evidence="2">Cytoplasm</location>
    </subcellularLocation>
    <subcellularLocation>
        <location evidence="1">Nucleus speckle</location>
    </subcellularLocation>
</comment>
<evidence type="ECO:0000256" key="3">
    <source>
        <dbReference type="ARBA" id="ARBA00005739"/>
    </source>
</evidence>
<keyword evidence="13" id="KW-1185">Reference proteome</keyword>
<feature type="domain" description="Proteasome activator Blm10 middle HEAT repeats region" evidence="10">
    <location>
        <begin position="359"/>
        <end position="861"/>
    </location>
</feature>
<keyword evidence="4" id="KW-0963">Cytoplasm</keyword>
<evidence type="ECO:0000256" key="7">
    <source>
        <dbReference type="ARBA" id="ARBA00023204"/>
    </source>
</evidence>
<dbReference type="InterPro" id="IPR016024">
    <property type="entry name" value="ARM-type_fold"/>
</dbReference>
<dbReference type="InterPro" id="IPR011989">
    <property type="entry name" value="ARM-like"/>
</dbReference>
<name>A0A167RI74_CALVF</name>
<evidence type="ECO:0000256" key="2">
    <source>
        <dbReference type="ARBA" id="ARBA00004496"/>
    </source>
</evidence>
<sequence length="1915" mass="216148">MCKTHRESTPLRPESEEEMMNKFGEIVGKVLDAVKARDWGHVVGWEGVMQCWNMLQYPLPRALRAKLASLFYALLTTPGIEGRIVHSFATALYNLIENKKRIAIEDWQPDWRPLWELIQREYKLDRKADSTRNLASIFLHACGSINRFIPASEIPVLLETFLPKLNLTTYLLYLPPLLALLPHSSPEQYLPPLLTIWEALNSSIVDERMLSFMGALAVRHVEPDERGEGADWEKIRDGKEGVGMWQEPTWRRIMGKCLRALNVPLAGSPGSSTTALHADLASSTKAQRLHRAGTPIQSLCKIIVYSMAPDGPVKGASSTSGTSGAGTPNGIIANGMPASLGAGAANKGYLGGSKALESLDRLITSTESFFHPSNAGIWTVDLTSFIHRITYEFLKRVKEEERSHCRIPAERRITPLMRLSLVRSLKTVALLAMFSKDPVSVLNSQLALRNMALLEPNEIMPEIVERAYEGLEVINETHRTTAVMSATAAVAGPLVNEKLWKDAGKHVAPLLELCLPGIDLNDPGKTMCSTLVVVAMCQQLYISDLSLIDLDDVEISDEERTLKNNTAAFPEWVTMYVERVFILIENLPEEGGRGNRTGGKSEDNVLKSVQSSLDVLFSHLAPNLFDLVLDMIYSYASTTVRSNGVRAVGNLVLSLAKANPGKTLKRFWPFCRDRIREELENGASSIRSTSSGTGVPGDTALHWNLSILRSAFHFSCPELLSYKDEIIDLLALLIEKTKSERGYTYSARIITKLMGAMTTVYPKEYNLVNPDELESEDFQNRHNKYWGKMYLAEEVKIAWHVPSVEETAFVIDVLERLIKPFMEKLDALLAEDATRDSVWRNDFVRFTSTVRATWAGLGSLFQEEPKQGGLDLMDPKVELAHFTYDSPRPQDCFVLTDPKDPRYQKVVALRASWGELLHRASVSLLKSGSEDFTDVVTQIVRAIDGYMTEYAVQRSSYDSDHKRYNASRELTRFWPRQKAFPRHIWVRRAYLHVLARKYQHSLYRRRSELDDRLIAVVVEFSLSPYTRVRKSGQAVLFAISTTYTRSTRFALPKVFEALAPGTDPDRMKGALHVTLWSWLLIMLSFGIDWRFQQRYMLAVLESSWQEKPSIQQLISSIVAEILGVLQEELSTTVMRNPKTALPIVDEAASQVRAMSLIVPADDALGNAIEACALESLKRKEDSYTQLVDKVLAVANAPTTHWRYTQMAIRFLRSLLRRDRASNPDVTRLFARSVASDNPTTRRYSQQALEKVFEMIKLRSMAQDVWQLLMESGRNPLKIKAPFPAPDIFWEKETFSSPFYDKLQTGALIRTPLVDAYKSPPVDTSAFQWEVESRPALDSIRDAMDDAWFSKLVSLYSQESSGSGKDARHDNVRFIMRIFKLLEDEPLERVITVVEPLLDDKDRFKQRAAAEVLAGLLRGSKNWPRKSSERLWSWISPRLPGIFDRITPDTLNYWEYFLTIILSDRDPRRSTGTDFVIDRGLSVDFAGESAFRISNAVAAVGIVAAAYNTKFEPWTTKFLDLAWNNLGSGFAEVRTQVAANIDIFVNIQWHPAYNDVEAFVDACRKSGVEALSLVNLDHMKRVENLAAILPKLKETRLSGPKVNQSEYDKVGLSALKWIWLRAHSCVAPSIYPYMQPLMQEALRMSELMDSSDLRSYAIGLLYILSAVTPSVRYVEPVMHALIEAVRTSPSWRVRLQVLPIMQVFYFRQLPLLSDECSVRVLDVLVECLEDEAIEVREMAAKTLSGVIRCSQRHSILELKARFVRKVHHIRLPPRTDATYNAALRSLHAGVLGLTALIDAYPYTVPSWVPSLLPILAEHSYEKPPISTTVRKCAADFRRTHQDTWHTDKNMFDEEQTQALQTIISGTSYCKAPHTMTVAYVLNIIQMRNTTSTCTAISIFTISLALLHAIHTTALYT</sequence>
<dbReference type="Pfam" id="PF16507">
    <property type="entry name" value="HEAT_PSME4_mid"/>
    <property type="match status" value="1"/>
</dbReference>
<keyword evidence="6" id="KW-0227">DNA damage</keyword>
<gene>
    <name evidence="12" type="ORF">CALVIDRAFT_475645</name>
</gene>